<sequence>MQLTINDKDYTFKFGLRFVRELDKQITTNENGIEFGVGTAIKLAQLVNTNDLAVLSDILSVANQTETPRIKSVDLDDYIETVEDADGLVNEVIAELEASNATASKIKTVREMAANN</sequence>
<name>A0A8S5LKR6_9CAUD</name>
<protein>
    <submittedName>
        <fullName evidence="1">Tail assembly chaperone</fullName>
    </submittedName>
</protein>
<evidence type="ECO:0000313" key="1">
    <source>
        <dbReference type="EMBL" id="DAD70522.1"/>
    </source>
</evidence>
<dbReference type="InterPro" id="IPR024410">
    <property type="entry name" value="Phage_TAC_12"/>
</dbReference>
<accession>A0A8S5LKR6</accession>
<dbReference type="EMBL" id="BK015867">
    <property type="protein sequence ID" value="DAD70522.1"/>
    <property type="molecule type" value="Genomic_DNA"/>
</dbReference>
<proteinExistence type="predicted"/>
<organism evidence="1">
    <name type="scientific">Siphoviridae sp. ctcPV5</name>
    <dbReference type="NCBI Taxonomy" id="2827582"/>
    <lineage>
        <taxon>Viruses</taxon>
        <taxon>Duplodnaviria</taxon>
        <taxon>Heunggongvirae</taxon>
        <taxon>Uroviricota</taxon>
        <taxon>Caudoviricetes</taxon>
    </lineage>
</organism>
<reference evidence="1" key="1">
    <citation type="journal article" date="2021" name="Proc. Natl. Acad. Sci. U.S.A.">
        <title>A Catalog of Tens of Thousands of Viruses from Human Metagenomes Reveals Hidden Associations with Chronic Diseases.</title>
        <authorList>
            <person name="Tisza M.J."/>
            <person name="Buck C.B."/>
        </authorList>
    </citation>
    <scope>NUCLEOTIDE SEQUENCE</scope>
    <source>
        <strain evidence="1">CtcPV5</strain>
    </source>
</reference>
<dbReference type="Pfam" id="PF12363">
    <property type="entry name" value="Phage_TAC_12"/>
    <property type="match status" value="1"/>
</dbReference>